<dbReference type="PANTHER" id="PTHR11319:SF35">
    <property type="entry name" value="OUTER MEMBRANE PROTEIN PMPC-RELATED"/>
    <property type="match status" value="1"/>
</dbReference>
<evidence type="ECO:0000313" key="3">
    <source>
        <dbReference type="EMBL" id="EAR94218.2"/>
    </source>
</evidence>
<feature type="transmembrane region" description="Helical" evidence="1">
    <location>
        <begin position="1206"/>
        <end position="1224"/>
    </location>
</feature>
<keyword evidence="4" id="KW-1185">Reference proteome</keyword>
<dbReference type="GeneID" id="7826909"/>
<dbReference type="KEGG" id="tet:TTHERM_00522850"/>
<name>I7ME44_TETTS</name>
<keyword evidence="1 3" id="KW-0812">Transmembrane</keyword>
<feature type="transmembrane region" description="Helical" evidence="1">
    <location>
        <begin position="896"/>
        <end position="915"/>
    </location>
</feature>
<proteinExistence type="predicted"/>
<evidence type="ECO:0000313" key="4">
    <source>
        <dbReference type="Proteomes" id="UP000009168"/>
    </source>
</evidence>
<dbReference type="OrthoDB" id="327901at2759"/>
<feature type="transmembrane region" description="Helical" evidence="1">
    <location>
        <begin position="1244"/>
        <end position="1270"/>
    </location>
</feature>
<feature type="transmembrane region" description="Helical" evidence="1">
    <location>
        <begin position="1040"/>
        <end position="1058"/>
    </location>
</feature>
<keyword evidence="2" id="KW-0732">Signal</keyword>
<dbReference type="RefSeq" id="XP_001014463.2">
    <property type="nucleotide sequence ID" value="XM_001014463.2"/>
</dbReference>
<feature type="signal peptide" evidence="2">
    <location>
        <begin position="1"/>
        <end position="19"/>
    </location>
</feature>
<dbReference type="Proteomes" id="UP000009168">
    <property type="component" value="Unassembled WGS sequence"/>
</dbReference>
<evidence type="ECO:0000256" key="1">
    <source>
        <dbReference type="SAM" id="Phobius"/>
    </source>
</evidence>
<protein>
    <submittedName>
        <fullName evidence="3">Transmembrane protein, putative</fullName>
    </submittedName>
</protein>
<dbReference type="InParanoid" id="I7ME44"/>
<keyword evidence="1" id="KW-0472">Membrane</keyword>
<feature type="chain" id="PRO_5003712392" evidence="2">
    <location>
        <begin position="20"/>
        <end position="1348"/>
    </location>
</feature>
<accession>I7ME44</accession>
<evidence type="ECO:0000256" key="2">
    <source>
        <dbReference type="SAM" id="SignalP"/>
    </source>
</evidence>
<keyword evidence="1" id="KW-1133">Transmembrane helix</keyword>
<feature type="transmembrane region" description="Helical" evidence="1">
    <location>
        <begin position="1176"/>
        <end position="1194"/>
    </location>
</feature>
<gene>
    <name evidence="3" type="ORF">TTHERM_00522850</name>
</gene>
<dbReference type="PANTHER" id="PTHR11319">
    <property type="entry name" value="G PROTEIN-COUPLED RECEPTOR-RELATED"/>
    <property type="match status" value="1"/>
</dbReference>
<feature type="transmembrane region" description="Helical" evidence="1">
    <location>
        <begin position="1101"/>
        <end position="1123"/>
    </location>
</feature>
<organism evidence="3 4">
    <name type="scientific">Tetrahymena thermophila (strain SB210)</name>
    <dbReference type="NCBI Taxonomy" id="312017"/>
    <lineage>
        <taxon>Eukaryota</taxon>
        <taxon>Sar</taxon>
        <taxon>Alveolata</taxon>
        <taxon>Ciliophora</taxon>
        <taxon>Intramacronucleata</taxon>
        <taxon>Oligohymenophorea</taxon>
        <taxon>Hymenostomatida</taxon>
        <taxon>Tetrahymenina</taxon>
        <taxon>Tetrahymenidae</taxon>
        <taxon>Tetrahymena</taxon>
    </lineage>
</organism>
<reference evidence="4" key="1">
    <citation type="journal article" date="2006" name="PLoS Biol.">
        <title>Macronuclear genome sequence of the ciliate Tetrahymena thermophila, a model eukaryote.</title>
        <authorList>
            <person name="Eisen J.A."/>
            <person name="Coyne R.S."/>
            <person name="Wu M."/>
            <person name="Wu D."/>
            <person name="Thiagarajan M."/>
            <person name="Wortman J.R."/>
            <person name="Badger J.H."/>
            <person name="Ren Q."/>
            <person name="Amedeo P."/>
            <person name="Jones K.M."/>
            <person name="Tallon L.J."/>
            <person name="Delcher A.L."/>
            <person name="Salzberg S.L."/>
            <person name="Silva J.C."/>
            <person name="Haas B.J."/>
            <person name="Majoros W.H."/>
            <person name="Farzad M."/>
            <person name="Carlton J.M."/>
            <person name="Smith R.K. Jr."/>
            <person name="Garg J."/>
            <person name="Pearlman R.E."/>
            <person name="Karrer K.M."/>
            <person name="Sun L."/>
            <person name="Manning G."/>
            <person name="Elde N.C."/>
            <person name="Turkewitz A.P."/>
            <person name="Asai D.J."/>
            <person name="Wilkes D.E."/>
            <person name="Wang Y."/>
            <person name="Cai H."/>
            <person name="Collins K."/>
            <person name="Stewart B.A."/>
            <person name="Lee S.R."/>
            <person name="Wilamowska K."/>
            <person name="Weinberg Z."/>
            <person name="Ruzzo W.L."/>
            <person name="Wloga D."/>
            <person name="Gaertig J."/>
            <person name="Frankel J."/>
            <person name="Tsao C.-C."/>
            <person name="Gorovsky M.A."/>
            <person name="Keeling P.J."/>
            <person name="Waller R.F."/>
            <person name="Patron N.J."/>
            <person name="Cherry J.M."/>
            <person name="Stover N.A."/>
            <person name="Krieger C.J."/>
            <person name="del Toro C."/>
            <person name="Ryder H.F."/>
            <person name="Williamson S.C."/>
            <person name="Barbeau R.A."/>
            <person name="Hamilton E.P."/>
            <person name="Orias E."/>
        </authorList>
    </citation>
    <scope>NUCLEOTIDE SEQUENCE [LARGE SCALE GENOMIC DNA]</scope>
    <source>
        <strain evidence="4">SB210</strain>
    </source>
</reference>
<feature type="transmembrane region" description="Helical" evidence="1">
    <location>
        <begin position="1005"/>
        <end position="1028"/>
    </location>
</feature>
<sequence length="1348" mass="156281">MQFVQIFLFLAFLVKCSKTFQLNSRQQAQIVPESCDQNISEQLTNQNIPFDCIDGILKVKSSVQQVNFQLILSNYTGYNSYIVFQDIALLNLDIQLTQFSLMQLQKQPLIMIQNVIEVKISNLTIEQQIYLEQSQATQMILCENINSLIINNMILKNNSFNYLLQEQNSEIQFQSQQIQLDSLLIDSYDGAVQIISEQQLIIQEIISINSLQKDQNFTFLVECNDCLIGSILVYKENQFVIDVISTSFNFQVQQQLIIQNITLVTDQNCHLCNYQWQFNNQTSQGTQIQSQQFIQINYIYVTQTFQSQKLESLGSIFIYASDINSFTIKNALFENITSSNLAISFNNIHQAQFTNIQALNNTHIVDFFTIIRSSQVNFQNFFIDFITANSTNQLITLSTFTQAYFDSLMLPINPHLGEEIQKFRSGNPLITVVDGQLVQFNNSQINLKNVDSAFIIFIDINQFISINTTFQNIYSYKNSNGGCLNFGNTNSITLNLTDTIFDNCISSQFGGAIFGGILIKAKNVLVTNCRSEVGGGFFLSNKSDLLELKNIVFILNEATFYSDDYLLGFKSITIDSIYEYNQNLGGTDFYFMQINQQSNNTYMMYSGLIYAIYFKIQMNDKDQKQLDIPVNLYMFCQLDSNLQQNFQQFQIPIMNNLPYMVLYQNPANFLTDQKIVLKFADSFTIDQTFTIPNGFCTEGMELIQLVSNQYMCKYCDQQKANYDFTFILDTDQKQSQQHEIHALNMKNEKNINSKNVLNTDARNQINKIDYPQYNSNYPYQNQNQQLIPFQKLQISQCQTCNPNFFESCYANYSSLKSGFWRNNYTVNQTFIYLCQIQQENCQGGSQTGNYLCSEGYIGPQCLICDRKGVFWNQSFGQSGTFQCNLCGNKKDNTIKIILTFITFYFIIVILIYSNFKSLKNMLFANYLSKMNIIYIGNSVQMQGETSVLIKTLMFNFSIYQVSNFISQKNLLDYLSFFSSNPIDAQFISIDCFLNDFLPSDYNIGVTKLALCILIPTIVLASIVIVLLILKLFKILPLKTIFSISLMAYIYLFVFSFFTTTLEYSLEAFKCIQLEFDQSYLMIDLSLNCNKNSNSDIDKIKAIGLIIFILFCIISPFLIFLICFMERKRLNKVQVFLKYGFLFREYKKKFYLWEVARLMLKISIVSIKVIFINSSVILVTLYSICLVIYLGVFFQFQPFMSKKFNRLEILTIIVAIINILSSSLLRQSKLQNNGEYDTQQSFSQILYYFSQTIQFIYFSILIVLIVISFFSNKIKRLQKYRAFSCLSYYFPIYPYRLFQNYKKLREKVISKSYKIALQSEFLPLKSNVQMQDLSLEKYVQSEILIFKSE</sequence>
<dbReference type="EMBL" id="GG662717">
    <property type="protein sequence ID" value="EAR94218.2"/>
    <property type="molecule type" value="Genomic_DNA"/>
</dbReference>